<accession>A0A9D1UE26</accession>
<reference evidence="2" key="2">
    <citation type="submission" date="2021-04" db="EMBL/GenBank/DDBJ databases">
        <authorList>
            <person name="Gilroy R."/>
        </authorList>
    </citation>
    <scope>NUCLEOTIDE SEQUENCE</scope>
    <source>
        <strain evidence="2">ChiSxjej1B13-11762</strain>
    </source>
</reference>
<evidence type="ECO:0000256" key="1">
    <source>
        <dbReference type="SAM" id="Phobius"/>
    </source>
</evidence>
<proteinExistence type="predicted"/>
<dbReference type="AlphaFoldDB" id="A0A9D1UE26"/>
<dbReference type="Proteomes" id="UP000824263">
    <property type="component" value="Unassembled WGS sequence"/>
</dbReference>
<feature type="transmembrane region" description="Helical" evidence="1">
    <location>
        <begin position="7"/>
        <end position="24"/>
    </location>
</feature>
<keyword evidence="1" id="KW-1133">Transmembrane helix</keyword>
<keyword evidence="1" id="KW-0812">Transmembrane</keyword>
<keyword evidence="1" id="KW-0472">Membrane</keyword>
<evidence type="ECO:0000313" key="3">
    <source>
        <dbReference type="Proteomes" id="UP000824263"/>
    </source>
</evidence>
<name>A0A9D1UE26_9FIRM</name>
<comment type="caution">
    <text evidence="2">The sequence shown here is derived from an EMBL/GenBank/DDBJ whole genome shotgun (WGS) entry which is preliminary data.</text>
</comment>
<sequence>MRQQISKIYQVPTILGFFGMILYANDGKISPSEGTGLLVCAALMAGMAAVIYGFYQRSLGVVCKMLGISRKAVK</sequence>
<reference evidence="2" key="1">
    <citation type="journal article" date="2021" name="PeerJ">
        <title>Extensive microbial diversity within the chicken gut microbiome revealed by metagenomics and culture.</title>
        <authorList>
            <person name="Gilroy R."/>
            <person name="Ravi A."/>
            <person name="Getino M."/>
            <person name="Pursley I."/>
            <person name="Horton D.L."/>
            <person name="Alikhan N.F."/>
            <person name="Baker D."/>
            <person name="Gharbi K."/>
            <person name="Hall N."/>
            <person name="Watson M."/>
            <person name="Adriaenssens E.M."/>
            <person name="Foster-Nyarko E."/>
            <person name="Jarju S."/>
            <person name="Secka A."/>
            <person name="Antonio M."/>
            <person name="Oren A."/>
            <person name="Chaudhuri R.R."/>
            <person name="La Ragione R."/>
            <person name="Hildebrand F."/>
            <person name="Pallen M.J."/>
        </authorList>
    </citation>
    <scope>NUCLEOTIDE SEQUENCE</scope>
    <source>
        <strain evidence="2">ChiSxjej1B13-11762</strain>
    </source>
</reference>
<gene>
    <name evidence="2" type="ORF">H9873_08700</name>
</gene>
<protein>
    <submittedName>
        <fullName evidence="2">Uncharacterized protein</fullName>
    </submittedName>
</protein>
<dbReference type="EMBL" id="DXGF01000150">
    <property type="protein sequence ID" value="HIW84387.1"/>
    <property type="molecule type" value="Genomic_DNA"/>
</dbReference>
<feature type="transmembrane region" description="Helical" evidence="1">
    <location>
        <begin position="36"/>
        <end position="55"/>
    </location>
</feature>
<evidence type="ECO:0000313" key="2">
    <source>
        <dbReference type="EMBL" id="HIW84387.1"/>
    </source>
</evidence>
<organism evidence="2 3">
    <name type="scientific">Candidatus Dorea gallistercoris</name>
    <dbReference type="NCBI Taxonomy" id="2838542"/>
    <lineage>
        <taxon>Bacteria</taxon>
        <taxon>Bacillati</taxon>
        <taxon>Bacillota</taxon>
        <taxon>Clostridia</taxon>
        <taxon>Lachnospirales</taxon>
        <taxon>Lachnospiraceae</taxon>
        <taxon>Dorea</taxon>
    </lineage>
</organism>